<dbReference type="Pfam" id="PF24539">
    <property type="entry name" value="DUF7600"/>
    <property type="match status" value="1"/>
</dbReference>
<evidence type="ECO:0000313" key="2">
    <source>
        <dbReference type="EMBL" id="QPG96530.1"/>
    </source>
</evidence>
<dbReference type="InterPro" id="IPR036047">
    <property type="entry name" value="F-box-like_dom_sf"/>
</dbReference>
<keyword evidence="3" id="KW-1185">Reference proteome</keyword>
<name>A0A7S9PU83_EPIFF</name>
<proteinExistence type="predicted"/>
<dbReference type="AlphaFoldDB" id="A0A7S9PU83"/>
<dbReference type="SMART" id="SM00256">
    <property type="entry name" value="FBOX"/>
    <property type="match status" value="1"/>
</dbReference>
<dbReference type="Pfam" id="PF00646">
    <property type="entry name" value="F-box"/>
    <property type="match status" value="1"/>
</dbReference>
<organism evidence="2 3">
    <name type="scientific">Epichloe festucae (strain Fl1)</name>
    <dbReference type="NCBI Taxonomy" id="877507"/>
    <lineage>
        <taxon>Eukaryota</taxon>
        <taxon>Fungi</taxon>
        <taxon>Dikarya</taxon>
        <taxon>Ascomycota</taxon>
        <taxon>Pezizomycotina</taxon>
        <taxon>Sordariomycetes</taxon>
        <taxon>Hypocreomycetidae</taxon>
        <taxon>Hypocreales</taxon>
        <taxon>Clavicipitaceae</taxon>
        <taxon>Epichloe</taxon>
    </lineage>
</organism>
<dbReference type="EMBL" id="CP031386">
    <property type="protein sequence ID" value="QPG96530.1"/>
    <property type="molecule type" value="Genomic_DNA"/>
</dbReference>
<dbReference type="SUPFAM" id="SSF81383">
    <property type="entry name" value="F-box domain"/>
    <property type="match status" value="1"/>
</dbReference>
<reference evidence="2 3" key="1">
    <citation type="journal article" date="2018" name="PLoS Genet.">
        <title>Repeat elements organise 3D genome structure and mediate transcription in the filamentous fungus Epichloe festucae.</title>
        <authorList>
            <person name="Winter D.J."/>
            <person name="Ganley A.R.D."/>
            <person name="Young C.A."/>
            <person name="Liachko I."/>
            <person name="Schardl C.L."/>
            <person name="Dupont P.Y."/>
            <person name="Berry D."/>
            <person name="Ram A."/>
            <person name="Scott B."/>
            <person name="Cox M.P."/>
        </authorList>
    </citation>
    <scope>NUCLEOTIDE SEQUENCE [LARGE SCALE GENOMIC DNA]</scope>
    <source>
        <strain evidence="2 3">Fl1</strain>
    </source>
</reference>
<gene>
    <name evidence="2" type="ORF">C2857_004472</name>
</gene>
<evidence type="ECO:0000313" key="3">
    <source>
        <dbReference type="Proteomes" id="UP000594364"/>
    </source>
</evidence>
<dbReference type="Proteomes" id="UP000594364">
    <property type="component" value="Chromosome 2"/>
</dbReference>
<sequence length="583" mass="66003">MSPYIHSCVLCGYKIGDFDGPPSWADRFRILSGVGLLDDPGACVLAAPLDFDERRDTFPFHEACWSLLEQSYISKPIPHRRLFEVCRSLPFSDRVDCVTWGHDFGGLISAEDDSYPWQDLFVDRELTFASDEPYVVPEIQQLPYETPTWPDISQPLSTKADIFAKIPPEIITSISRYLPTVDYLNARLASRSFYPVFHGQQFWASRFLPNADRSWVFESQKWEMANNWLWLYRRTANGTPGMKNRERVWRLVEKVKEILCLEWIEPISNPIPKANINWRQASGDLRPDSLQPPYPGFHGGCRKFHEKQLGNVTYITGMRLTLTRDGSIRLGYMADEEHTLDITCLTGFNVAVGSRGIQSIQCILDNTRESPWIGCADNAPKTKRLGVFGPITGIKAAFDMVSLEADGCIRPGQDNLRESAFWYPRIPETSLHLNEGSFIARETAMTRYDPVCWTMFGGPGGIHLGFLIGISATVDGGCLKAIEFHYNTKHRHFKIDGPGGEVVNSVTIYTHQYGLWHNEPGVLVSFKVSTNYGNSYHFEPTLGRATNRTASVERTITLIEGSTVNGLYWTQHRNRITALRAIS</sequence>
<dbReference type="PROSITE" id="PS50181">
    <property type="entry name" value="FBOX"/>
    <property type="match status" value="1"/>
</dbReference>
<dbReference type="InterPro" id="IPR001810">
    <property type="entry name" value="F-box_dom"/>
</dbReference>
<evidence type="ECO:0000259" key="1">
    <source>
        <dbReference type="PROSITE" id="PS50181"/>
    </source>
</evidence>
<protein>
    <recommendedName>
        <fullName evidence="1">F-box domain-containing protein</fullName>
    </recommendedName>
</protein>
<accession>A0A7S9PU83</accession>
<dbReference type="InterPro" id="IPR056021">
    <property type="entry name" value="DUF7600"/>
</dbReference>
<dbReference type="OrthoDB" id="5273847at2759"/>
<feature type="domain" description="F-box" evidence="1">
    <location>
        <begin position="160"/>
        <end position="206"/>
    </location>
</feature>
<dbReference type="Gene3D" id="1.20.1280.50">
    <property type="match status" value="1"/>
</dbReference>